<accession>A0A0F8Z5Z8</accession>
<dbReference type="AlphaFoldDB" id="A0A0F8Z5Z8"/>
<evidence type="ECO:0000313" key="1">
    <source>
        <dbReference type="EMBL" id="KKK61819.1"/>
    </source>
</evidence>
<dbReference type="EMBL" id="LAZR01062298">
    <property type="protein sequence ID" value="KKK61819.1"/>
    <property type="molecule type" value="Genomic_DNA"/>
</dbReference>
<name>A0A0F8Z5Z8_9ZZZZ</name>
<sequence length="192" mass="21219">GMYFLSGCLVSLGTPLVCKVEPKTWIIEGGGGLVISGFHETWGWGGYAYVGRGLGEHFEIGILPYGYILADYNYAGALFVPVKWDPFAYERPFHLIFFTGPVLYTYYFDTLESGLAWTFGTGFSYFTGNVWDLYGSASVLVYEEVLGYPPLTMELGLRFHITDRFTLGVNTFINNYIGAGLGVTVGTVLGEQ</sequence>
<comment type="caution">
    <text evidence="1">The sequence shown here is derived from an EMBL/GenBank/DDBJ whole genome shotgun (WGS) entry which is preliminary data.</text>
</comment>
<organism evidence="1">
    <name type="scientific">marine sediment metagenome</name>
    <dbReference type="NCBI Taxonomy" id="412755"/>
    <lineage>
        <taxon>unclassified sequences</taxon>
        <taxon>metagenomes</taxon>
        <taxon>ecological metagenomes</taxon>
    </lineage>
</organism>
<feature type="non-terminal residue" evidence="1">
    <location>
        <position position="1"/>
    </location>
</feature>
<protein>
    <submittedName>
        <fullName evidence="1">Uncharacterized protein</fullName>
    </submittedName>
</protein>
<reference evidence="1" key="1">
    <citation type="journal article" date="2015" name="Nature">
        <title>Complex archaea that bridge the gap between prokaryotes and eukaryotes.</title>
        <authorList>
            <person name="Spang A."/>
            <person name="Saw J.H."/>
            <person name="Jorgensen S.L."/>
            <person name="Zaremba-Niedzwiedzka K."/>
            <person name="Martijn J."/>
            <person name="Lind A.E."/>
            <person name="van Eijk R."/>
            <person name="Schleper C."/>
            <person name="Guy L."/>
            <person name="Ettema T.J."/>
        </authorList>
    </citation>
    <scope>NUCLEOTIDE SEQUENCE</scope>
</reference>
<gene>
    <name evidence="1" type="ORF">LCGC14_3010510</name>
</gene>
<proteinExistence type="predicted"/>